<dbReference type="Proteomes" id="UP000054485">
    <property type="component" value="Unassembled WGS sequence"/>
</dbReference>
<gene>
    <name evidence="1" type="ORF">CY34DRAFT_102227</name>
</gene>
<organism evidence="1 2">
    <name type="scientific">Suillus luteus UH-Slu-Lm8-n1</name>
    <dbReference type="NCBI Taxonomy" id="930992"/>
    <lineage>
        <taxon>Eukaryota</taxon>
        <taxon>Fungi</taxon>
        <taxon>Dikarya</taxon>
        <taxon>Basidiomycota</taxon>
        <taxon>Agaricomycotina</taxon>
        <taxon>Agaricomycetes</taxon>
        <taxon>Agaricomycetidae</taxon>
        <taxon>Boletales</taxon>
        <taxon>Suillineae</taxon>
        <taxon>Suillaceae</taxon>
        <taxon>Suillus</taxon>
    </lineage>
</organism>
<sequence length="392" mass="44711">MRCGIRRTVIWAKSSESHLDVCEHSSSIHVLFRRVLAVHNEVLAVGRSNTFNMLFQYQQFSSSLALNQQREPKRMCLAAFRQGIQTLLQQVKDRYLLLTNGHTVFDGMPNNLNDDMTNTIRGHSFVKDKQFDSIKLDFLCRLVQDHNLAMVDGDGRLGWNILAVKDVLRKCGEVWKPLYHLLYVTSQISTRSVQFLEHHTSNSDRHRNIFVQGQEMILLSGYSKTTQIADKDSCTPAFINPKVGQFLFEFLAGGLRNAEVILAKVAYGDTAHHEYKTYLVMDNGSRIRPDQWYSGFKQRNREVFGCGWGVRAFRQGAIAMAREFISPNDAFAMAEDLLAEGADHSTNIDKEHYGLVYGSIPELTNNTMSKHRWLNEEWQSFCGLGPFPPQAP</sequence>
<evidence type="ECO:0000313" key="2">
    <source>
        <dbReference type="Proteomes" id="UP000054485"/>
    </source>
</evidence>
<dbReference type="EMBL" id="KN836401">
    <property type="protein sequence ID" value="KIK32108.1"/>
    <property type="molecule type" value="Genomic_DNA"/>
</dbReference>
<dbReference type="OrthoDB" id="2674601at2759"/>
<dbReference type="STRING" id="930992.A0A0D0AJJ2"/>
<keyword evidence="2" id="KW-1185">Reference proteome</keyword>
<dbReference type="HOGENOM" id="CLU_705089_0_0_1"/>
<proteinExistence type="predicted"/>
<reference evidence="2" key="2">
    <citation type="submission" date="2015-01" db="EMBL/GenBank/DDBJ databases">
        <title>Evolutionary Origins and Diversification of the Mycorrhizal Mutualists.</title>
        <authorList>
            <consortium name="DOE Joint Genome Institute"/>
            <consortium name="Mycorrhizal Genomics Consortium"/>
            <person name="Kohler A."/>
            <person name="Kuo A."/>
            <person name="Nagy L.G."/>
            <person name="Floudas D."/>
            <person name="Copeland A."/>
            <person name="Barry K.W."/>
            <person name="Cichocki N."/>
            <person name="Veneault-Fourrey C."/>
            <person name="LaButti K."/>
            <person name="Lindquist E.A."/>
            <person name="Lipzen A."/>
            <person name="Lundell T."/>
            <person name="Morin E."/>
            <person name="Murat C."/>
            <person name="Riley R."/>
            <person name="Ohm R."/>
            <person name="Sun H."/>
            <person name="Tunlid A."/>
            <person name="Henrissat B."/>
            <person name="Grigoriev I.V."/>
            <person name="Hibbett D.S."/>
            <person name="Martin F."/>
        </authorList>
    </citation>
    <scope>NUCLEOTIDE SEQUENCE [LARGE SCALE GENOMIC DNA]</scope>
    <source>
        <strain evidence="2">UH-Slu-Lm8-n1</strain>
    </source>
</reference>
<feature type="non-terminal residue" evidence="1">
    <location>
        <position position="392"/>
    </location>
</feature>
<evidence type="ECO:0000313" key="1">
    <source>
        <dbReference type="EMBL" id="KIK32108.1"/>
    </source>
</evidence>
<accession>A0A0D0AJJ2</accession>
<dbReference type="InParanoid" id="A0A0D0AJJ2"/>
<name>A0A0D0AJJ2_9AGAM</name>
<reference evidence="1 2" key="1">
    <citation type="submission" date="2014-04" db="EMBL/GenBank/DDBJ databases">
        <authorList>
            <consortium name="DOE Joint Genome Institute"/>
            <person name="Kuo A."/>
            <person name="Ruytinx J."/>
            <person name="Rineau F."/>
            <person name="Colpaert J."/>
            <person name="Kohler A."/>
            <person name="Nagy L.G."/>
            <person name="Floudas D."/>
            <person name="Copeland A."/>
            <person name="Barry K.W."/>
            <person name="Cichocki N."/>
            <person name="Veneault-Fourrey C."/>
            <person name="LaButti K."/>
            <person name="Lindquist E.A."/>
            <person name="Lipzen A."/>
            <person name="Lundell T."/>
            <person name="Morin E."/>
            <person name="Murat C."/>
            <person name="Sun H."/>
            <person name="Tunlid A."/>
            <person name="Henrissat B."/>
            <person name="Grigoriev I.V."/>
            <person name="Hibbett D.S."/>
            <person name="Martin F."/>
            <person name="Nordberg H.P."/>
            <person name="Cantor M.N."/>
            <person name="Hua S.X."/>
        </authorList>
    </citation>
    <scope>NUCLEOTIDE SEQUENCE [LARGE SCALE GENOMIC DNA]</scope>
    <source>
        <strain evidence="1 2">UH-Slu-Lm8-n1</strain>
    </source>
</reference>
<dbReference type="AlphaFoldDB" id="A0A0D0AJJ2"/>
<protein>
    <submittedName>
        <fullName evidence="1">Uncharacterized protein</fullName>
    </submittedName>
</protein>